<dbReference type="InterPro" id="IPR000845">
    <property type="entry name" value="Nucleoside_phosphorylase_d"/>
</dbReference>
<feature type="domain" description="Nucleoside phosphorylase" evidence="2">
    <location>
        <begin position="429"/>
        <end position="630"/>
    </location>
</feature>
<evidence type="ECO:0000313" key="4">
    <source>
        <dbReference type="Proteomes" id="UP000823521"/>
    </source>
</evidence>
<protein>
    <recommendedName>
        <fullName evidence="2">Nucleoside phosphorylase domain-containing protein</fullName>
    </recommendedName>
</protein>
<dbReference type="SUPFAM" id="SSF53167">
    <property type="entry name" value="Purine and uridine phosphorylases"/>
    <property type="match status" value="1"/>
</dbReference>
<reference evidence="3 4" key="1">
    <citation type="submission" date="2019-12" db="EMBL/GenBank/DDBJ databases">
        <title>Whole genome sequencing of endophytic Actinobacterium Micromonospora sp. MPMI6T.</title>
        <authorList>
            <person name="Evv R."/>
            <person name="Podile A.R."/>
        </authorList>
    </citation>
    <scope>NUCLEOTIDE SEQUENCE [LARGE SCALE GENOMIC DNA]</scope>
    <source>
        <strain evidence="3 4">MPMI6</strain>
    </source>
</reference>
<dbReference type="RefSeq" id="WP_208817325.1">
    <property type="nucleotide sequence ID" value="NZ_WVUH01000432.1"/>
</dbReference>
<organism evidence="3 4">
    <name type="scientific">Micromonospora echinofusca</name>
    <dbReference type="NCBI Taxonomy" id="47858"/>
    <lineage>
        <taxon>Bacteria</taxon>
        <taxon>Bacillati</taxon>
        <taxon>Actinomycetota</taxon>
        <taxon>Actinomycetes</taxon>
        <taxon>Micromonosporales</taxon>
        <taxon>Micromonosporaceae</taxon>
        <taxon>Micromonospora</taxon>
    </lineage>
</organism>
<proteinExistence type="predicted"/>
<evidence type="ECO:0000313" key="3">
    <source>
        <dbReference type="EMBL" id="MBO4210227.1"/>
    </source>
</evidence>
<dbReference type="Proteomes" id="UP000823521">
    <property type="component" value="Unassembled WGS sequence"/>
</dbReference>
<name>A0ABS3W0B5_MICEH</name>
<dbReference type="Pfam" id="PF01048">
    <property type="entry name" value="PNP_UDP_1"/>
    <property type="match status" value="1"/>
</dbReference>
<dbReference type="Gene3D" id="3.40.50.1580">
    <property type="entry name" value="Nucleoside phosphorylase domain"/>
    <property type="match status" value="1"/>
</dbReference>
<gene>
    <name evidence="3" type="ORF">GSF22_30170</name>
</gene>
<dbReference type="InterPro" id="IPR035994">
    <property type="entry name" value="Nucleoside_phosphorylase_sf"/>
</dbReference>
<dbReference type="PANTHER" id="PTHR46832:SF1">
    <property type="entry name" value="5'-METHYLTHIOADENOSINE_S-ADENOSYLHOMOCYSTEINE NUCLEOSIDASE"/>
    <property type="match status" value="1"/>
</dbReference>
<evidence type="ECO:0000259" key="2">
    <source>
        <dbReference type="Pfam" id="PF01048"/>
    </source>
</evidence>
<evidence type="ECO:0000256" key="1">
    <source>
        <dbReference type="SAM" id="Phobius"/>
    </source>
</evidence>
<comment type="caution">
    <text evidence="3">The sequence shown here is derived from an EMBL/GenBank/DDBJ whole genome shotgun (WGS) entry which is preliminary data.</text>
</comment>
<accession>A0ABS3W0B5</accession>
<dbReference type="PANTHER" id="PTHR46832">
    <property type="entry name" value="5'-METHYLTHIOADENOSINE/S-ADENOSYLHOMOCYSTEINE NUCLEOSIDASE"/>
    <property type="match status" value="1"/>
</dbReference>
<keyword evidence="1" id="KW-0812">Transmembrane</keyword>
<dbReference type="EMBL" id="WVUH01000432">
    <property type="protein sequence ID" value="MBO4210227.1"/>
    <property type="molecule type" value="Genomic_DNA"/>
</dbReference>
<sequence>MSAPTTPTFAECRTAARAVRRAERGRAAIGVIRPRDVWLFRARPPLAVLLYLAASEGRLIWESTEAFAVIEPPLTQSREWTAGPRANRFLGRLDRWWPPLCFLVPPGLALILALALIPILPYAFARPWGIVVVSCLVLFAAVLLVSQLAAWMPIAVVSFLRRYSAIPEGLDLQAEERRRNNHWSMTLCHAADPGQVGVLLRRAVEQSVTLASTALPPDPAFGTPLLVCIARAATSVDTRERLITVAEGLGATSEAGCYLVSGSGPVVEPNVEAIRPPGNLWQLLLLMACIVLTQPIYIASAEREDCSSGDCPDRPATYLRALQWLLGKIVFWTEPTMHPVNWEVQWTGILAPLYGPALLTVIVGSVWRHHRYQREREKMLYQRVQHSGRRSRVLLLVVNEIERDAVIASVTAATGIPEPQLDLLDMHAVFRLGSIGATEIRLAQSEQGAVNPGSMPLTAKSLLDDLAPDMVVLTGVCYGLRSRRYDGGEQELGDLVVATQLRAADHVKVTTTGDGERHEIDRGVRPESSVRLLNRLRAATYGWPGPRVHFGPVISLSTLLNNEQERERLRRAHEDAIGGEMELAGLYAAAARTKSDWIMVKGISDWGMGKTDDCQQAAAQAAARFVVRFLQQGREDVSTPAE</sequence>
<keyword evidence="1" id="KW-0472">Membrane</keyword>
<feature type="transmembrane region" description="Helical" evidence="1">
    <location>
        <begin position="130"/>
        <end position="160"/>
    </location>
</feature>
<keyword evidence="4" id="KW-1185">Reference proteome</keyword>
<keyword evidence="1" id="KW-1133">Transmembrane helix</keyword>
<feature type="transmembrane region" description="Helical" evidence="1">
    <location>
        <begin position="100"/>
        <end position="124"/>
    </location>
</feature>